<dbReference type="Proteomes" id="UP000694865">
    <property type="component" value="Unplaced"/>
</dbReference>
<dbReference type="PROSITE" id="PS51034">
    <property type="entry name" value="ZP_2"/>
    <property type="match status" value="1"/>
</dbReference>
<dbReference type="InterPro" id="IPR042235">
    <property type="entry name" value="ZP-C_dom"/>
</dbReference>
<keyword evidence="4" id="KW-1185">Reference proteome</keyword>
<protein>
    <submittedName>
        <fullName evidence="5">Oncoprotein-induced transcript 3 protein-like</fullName>
    </submittedName>
</protein>
<dbReference type="RefSeq" id="XP_006815817.1">
    <property type="nucleotide sequence ID" value="XM_006815754.1"/>
</dbReference>
<gene>
    <name evidence="5" type="primary">LOC102804773</name>
</gene>
<dbReference type="GeneID" id="102804773"/>
<dbReference type="PANTHER" id="PTHR14002:SF43">
    <property type="entry name" value="DELTA-LIKE PROTEIN"/>
    <property type="match status" value="1"/>
</dbReference>
<evidence type="ECO:0000313" key="5">
    <source>
        <dbReference type="RefSeq" id="XP_006815817.1"/>
    </source>
</evidence>
<dbReference type="InterPro" id="IPR001507">
    <property type="entry name" value="ZP_dom"/>
</dbReference>
<name>A0ABM0M726_SACKO</name>
<feature type="domain" description="ZP" evidence="3">
    <location>
        <begin position="1"/>
        <end position="124"/>
    </location>
</feature>
<evidence type="ECO:0000259" key="3">
    <source>
        <dbReference type="PROSITE" id="PS51034"/>
    </source>
</evidence>
<dbReference type="InterPro" id="IPR055355">
    <property type="entry name" value="ZP-C"/>
</dbReference>
<evidence type="ECO:0000256" key="2">
    <source>
        <dbReference type="ARBA" id="ARBA00023157"/>
    </source>
</evidence>
<dbReference type="PANTHER" id="PTHR14002">
    <property type="entry name" value="ENDOGLIN/TGF-BETA RECEPTOR TYPE III"/>
    <property type="match status" value="1"/>
</dbReference>
<evidence type="ECO:0000313" key="4">
    <source>
        <dbReference type="Proteomes" id="UP000694865"/>
    </source>
</evidence>
<keyword evidence="1" id="KW-0732">Signal</keyword>
<dbReference type="Gene3D" id="2.60.40.4100">
    <property type="entry name" value="Zona pellucida, ZP-C domain"/>
    <property type="match status" value="1"/>
</dbReference>
<evidence type="ECO:0000256" key="1">
    <source>
        <dbReference type="ARBA" id="ARBA00022729"/>
    </source>
</evidence>
<dbReference type="Pfam" id="PF00100">
    <property type="entry name" value="Zona_pellucida"/>
    <property type="match status" value="1"/>
</dbReference>
<keyword evidence="2" id="KW-1015">Disulfide bond</keyword>
<accession>A0ABM0M726</accession>
<reference evidence="5" key="1">
    <citation type="submission" date="2025-08" db="UniProtKB">
        <authorList>
            <consortium name="RefSeq"/>
        </authorList>
    </citation>
    <scope>IDENTIFICATION</scope>
    <source>
        <tissue evidence="5">Testes</tissue>
    </source>
</reference>
<sequence length="155" mass="17502">MDPNVDFPVEVCDGVLIYFGISTHSGDDSLELFVVDCFASQSDNPHSSDDRYPMITNGCLDETVMEEPSADDRTKRFIWDAYDVVNVYVDIPDDEQVDLYIHCAVVICKKAEVGTRCDQGCVDKGRKREEYSDLPNDSFITHGPFRKTSGERCNE</sequence>
<proteinExistence type="predicted"/>
<organism evidence="4 5">
    <name type="scientific">Saccoglossus kowalevskii</name>
    <name type="common">Acorn worm</name>
    <dbReference type="NCBI Taxonomy" id="10224"/>
    <lineage>
        <taxon>Eukaryota</taxon>
        <taxon>Metazoa</taxon>
        <taxon>Hemichordata</taxon>
        <taxon>Enteropneusta</taxon>
        <taxon>Harrimaniidae</taxon>
        <taxon>Saccoglossus</taxon>
    </lineage>
</organism>